<gene>
    <name evidence="1" type="primary">HaOG202309</name>
    <name evidence="1" type="ORF">B5X24_HaOG202309</name>
</gene>
<evidence type="ECO:0000313" key="2">
    <source>
        <dbReference type="Proteomes" id="UP000249218"/>
    </source>
</evidence>
<sequence>MSVVAECVACVQEAELSTWTAFLQRAVDATYNTEVVIDNLHNIIAEQRRCVREAGTPSLVHDDTVPPPCRMLSAPALTFHNFTSYFVYIVHVN</sequence>
<evidence type="ECO:0000313" key="1">
    <source>
        <dbReference type="EMBL" id="PZC78304.1"/>
    </source>
</evidence>
<reference evidence="1 2" key="1">
    <citation type="journal article" date="2017" name="BMC Biol.">
        <title>Genomic innovations, transcriptional plasticity and gene loss underlying the evolution and divergence of two highly polyphagous and invasive Helicoverpa pest species.</title>
        <authorList>
            <person name="Pearce S.L."/>
            <person name="Clarke D.F."/>
            <person name="East P.D."/>
            <person name="Elfekih S."/>
            <person name="Gordon K.H."/>
            <person name="Jermiin L.S."/>
            <person name="McGaughran A."/>
            <person name="Oakeshott J.G."/>
            <person name="Papanikolaou A."/>
            <person name="Perera O.P."/>
            <person name="Rane R.V."/>
            <person name="Richards S."/>
            <person name="Tay W.T."/>
            <person name="Walsh T.K."/>
            <person name="Anderson A."/>
            <person name="Anderson C.J."/>
            <person name="Asgari S."/>
            <person name="Board P.G."/>
            <person name="Bretschneider A."/>
            <person name="Campbell P.M."/>
            <person name="Chertemps T."/>
            <person name="Christeller J.T."/>
            <person name="Coppin C.W."/>
            <person name="Downes S.J."/>
            <person name="Duan G."/>
            <person name="Farnsworth C.A."/>
            <person name="Good R.T."/>
            <person name="Han L.B."/>
            <person name="Han Y.C."/>
            <person name="Hatje K."/>
            <person name="Horne I."/>
            <person name="Huang Y.P."/>
            <person name="Hughes D.S."/>
            <person name="Jacquin-Joly E."/>
            <person name="James W."/>
            <person name="Jhangiani S."/>
            <person name="Kollmar M."/>
            <person name="Kuwar S.S."/>
            <person name="Li S."/>
            <person name="Liu N.Y."/>
            <person name="Maibeche M.T."/>
            <person name="Miller J.R."/>
            <person name="Montagne N."/>
            <person name="Perry T."/>
            <person name="Qu J."/>
            <person name="Song S.V."/>
            <person name="Sutton G.G."/>
            <person name="Vogel H."/>
            <person name="Walenz B.P."/>
            <person name="Xu W."/>
            <person name="Zhang H.J."/>
            <person name="Zou Z."/>
            <person name="Batterham P."/>
            <person name="Edwards O.R."/>
            <person name="Feyereisen R."/>
            <person name="Gibbs R.A."/>
            <person name="Heckel D.G."/>
            <person name="McGrath A."/>
            <person name="Robin C."/>
            <person name="Scherer S.E."/>
            <person name="Worley K.C."/>
            <person name="Wu Y.D."/>
        </authorList>
    </citation>
    <scope>NUCLEOTIDE SEQUENCE [LARGE SCALE GENOMIC DNA]</scope>
    <source>
        <strain evidence="1">Harm_GR_Male_#8</strain>
        <tissue evidence="1">Whole organism</tissue>
    </source>
</reference>
<dbReference type="AlphaFoldDB" id="A0A2W1BXE6"/>
<dbReference type="EMBL" id="KZ149906">
    <property type="protein sequence ID" value="PZC78304.1"/>
    <property type="molecule type" value="Genomic_DNA"/>
</dbReference>
<organism evidence="1 2">
    <name type="scientific">Helicoverpa armigera</name>
    <name type="common">Cotton bollworm</name>
    <name type="synonym">Heliothis armigera</name>
    <dbReference type="NCBI Taxonomy" id="29058"/>
    <lineage>
        <taxon>Eukaryota</taxon>
        <taxon>Metazoa</taxon>
        <taxon>Ecdysozoa</taxon>
        <taxon>Arthropoda</taxon>
        <taxon>Hexapoda</taxon>
        <taxon>Insecta</taxon>
        <taxon>Pterygota</taxon>
        <taxon>Neoptera</taxon>
        <taxon>Endopterygota</taxon>
        <taxon>Lepidoptera</taxon>
        <taxon>Glossata</taxon>
        <taxon>Ditrysia</taxon>
        <taxon>Noctuoidea</taxon>
        <taxon>Noctuidae</taxon>
        <taxon>Heliothinae</taxon>
        <taxon>Helicoverpa</taxon>
    </lineage>
</organism>
<proteinExistence type="predicted"/>
<accession>A0A2W1BXE6</accession>
<keyword evidence="2" id="KW-1185">Reference proteome</keyword>
<name>A0A2W1BXE6_HELAM</name>
<dbReference type="Proteomes" id="UP000249218">
    <property type="component" value="Unassembled WGS sequence"/>
</dbReference>
<protein>
    <submittedName>
        <fullName evidence="1">Uncharacterized protein</fullName>
    </submittedName>
</protein>